<evidence type="ECO:0000256" key="2">
    <source>
        <dbReference type="ARBA" id="ARBA00012438"/>
    </source>
</evidence>
<evidence type="ECO:0000256" key="7">
    <source>
        <dbReference type="SAM" id="Phobius"/>
    </source>
</evidence>
<dbReference type="InterPro" id="IPR050351">
    <property type="entry name" value="BphY/WalK/GraS-like"/>
</dbReference>
<dbReference type="FunFam" id="3.30.565.10:FF:000006">
    <property type="entry name" value="Sensor histidine kinase WalK"/>
    <property type="match status" value="1"/>
</dbReference>
<keyword evidence="6" id="KW-0175">Coiled coil</keyword>
<keyword evidence="5 9" id="KW-0418">Kinase</keyword>
<evidence type="ECO:0000313" key="10">
    <source>
        <dbReference type="Proteomes" id="UP000228621"/>
    </source>
</evidence>
<dbReference type="InterPro" id="IPR004358">
    <property type="entry name" value="Sig_transdc_His_kin-like_C"/>
</dbReference>
<dbReference type="SMART" id="SM00388">
    <property type="entry name" value="HisKA"/>
    <property type="match status" value="1"/>
</dbReference>
<dbReference type="RefSeq" id="WP_099642868.1">
    <property type="nucleotide sequence ID" value="NZ_NKHF01000068.1"/>
</dbReference>
<accession>A0A2A5JNE5</accession>
<evidence type="ECO:0000256" key="6">
    <source>
        <dbReference type="SAM" id="Coils"/>
    </source>
</evidence>
<feature type="transmembrane region" description="Helical" evidence="7">
    <location>
        <begin position="20"/>
        <end position="39"/>
    </location>
</feature>
<dbReference type="SMART" id="SM00387">
    <property type="entry name" value="HATPase_c"/>
    <property type="match status" value="1"/>
</dbReference>
<evidence type="ECO:0000256" key="1">
    <source>
        <dbReference type="ARBA" id="ARBA00000085"/>
    </source>
</evidence>
<reference evidence="10" key="1">
    <citation type="journal article" date="2019" name="Genome Announc.">
        <title>Draft Genome Sequence of Pseudoalteromonas piscicida Strain 36Y ROTHPW, an Hypersaline Seawater Isolate from the South Coast of Sonora, Mexico.</title>
        <authorList>
            <person name="Sanchez-Diaz R."/>
            <person name="Molina-Garza Z.J."/>
            <person name="Cruz-Suarez L.E."/>
            <person name="Selvin J."/>
            <person name="Kiran G.S."/>
            <person name="Ibarra-Gamez J.C."/>
            <person name="Gomez-Gil B."/>
            <person name="Galaviz-Silva L."/>
        </authorList>
    </citation>
    <scope>NUCLEOTIDE SEQUENCE [LARGE SCALE GENOMIC DNA]</scope>
    <source>
        <strain evidence="10">36Y_RITHPW</strain>
    </source>
</reference>
<keyword evidence="7" id="KW-0812">Transmembrane</keyword>
<dbReference type="Proteomes" id="UP000228621">
    <property type="component" value="Unassembled WGS sequence"/>
</dbReference>
<gene>
    <name evidence="9" type="ORF">CEX98_15010</name>
</gene>
<dbReference type="InterPro" id="IPR003661">
    <property type="entry name" value="HisK_dim/P_dom"/>
</dbReference>
<evidence type="ECO:0000256" key="5">
    <source>
        <dbReference type="ARBA" id="ARBA00022777"/>
    </source>
</evidence>
<protein>
    <recommendedName>
        <fullName evidence="2">histidine kinase</fullName>
        <ecNumber evidence="2">2.7.13.3</ecNumber>
    </recommendedName>
</protein>
<dbReference type="InterPro" id="IPR007891">
    <property type="entry name" value="CHASE3"/>
</dbReference>
<dbReference type="Gene3D" id="1.10.287.130">
    <property type="match status" value="1"/>
</dbReference>
<name>A0A2A5JNE5_PSEO7</name>
<dbReference type="GO" id="GO:0030295">
    <property type="term" value="F:protein kinase activator activity"/>
    <property type="evidence" value="ECO:0007669"/>
    <property type="project" value="TreeGrafter"/>
</dbReference>
<feature type="transmembrane region" description="Helical" evidence="7">
    <location>
        <begin position="195"/>
        <end position="215"/>
    </location>
</feature>
<dbReference type="InterPro" id="IPR036890">
    <property type="entry name" value="HATPase_C_sf"/>
</dbReference>
<comment type="catalytic activity">
    <reaction evidence="1">
        <text>ATP + protein L-histidine = ADP + protein N-phospho-L-histidine.</text>
        <dbReference type="EC" id="2.7.13.3"/>
    </reaction>
</comment>
<keyword evidence="4" id="KW-0808">Transferase</keyword>
<dbReference type="Pfam" id="PF02518">
    <property type="entry name" value="HATPase_c"/>
    <property type="match status" value="1"/>
</dbReference>
<dbReference type="InterPro" id="IPR003594">
    <property type="entry name" value="HATPase_dom"/>
</dbReference>
<organism evidence="9 10">
    <name type="scientific">Pseudoalteromonas piscicida</name>
    <dbReference type="NCBI Taxonomy" id="43662"/>
    <lineage>
        <taxon>Bacteria</taxon>
        <taxon>Pseudomonadati</taxon>
        <taxon>Pseudomonadota</taxon>
        <taxon>Gammaproteobacteria</taxon>
        <taxon>Alteromonadales</taxon>
        <taxon>Pseudoalteromonadaceae</taxon>
        <taxon>Pseudoalteromonas</taxon>
    </lineage>
</organism>
<dbReference type="GO" id="GO:0005886">
    <property type="term" value="C:plasma membrane"/>
    <property type="evidence" value="ECO:0007669"/>
    <property type="project" value="UniProtKB-ARBA"/>
</dbReference>
<sequence>MNNESAFSYFMNISNKLNFIWFAVVVSVGLVASNAMIGFNNVKELNQVQASIRNTSEVMMSLDQLHIAMLNAEAGQRAFLISNQEGDLAPFKKALQNLDSSLQNVAQSHSESDLQQQKINQYVEGVKARFKTLQSTVIVARNANSINEARLLERATDSGGDLREAFTQIMAAEVDIRTIQLNQLKRVRKEAQMNIVVFTLLSAVMIFAILVLLIVNLRSAKRAKNELEQANDHLEEKVKARTEALEHYAEELNRSNRELEDFAFVASHDLQEPLRKIRAFGDRIEKNYGEHIDDKGKDYLVRMTGAAQRMSTLITDLLELSRVTTRAKPFEQQDLNQVLQFVLDDLEIALKDSNANINTAPLPTIKCDASQIHQLFLNLLSNAIKFRVEGRQPVIDISVEHSELMGQEAFTFVVADNGVGFDTEYAEKIFSPFQRLHDRKKYAGTGIGLTVCRRIVERHSGVISATSEKGKGATFTITLPIEPTPIIQELKNEL</sequence>
<dbReference type="InterPro" id="IPR036097">
    <property type="entry name" value="HisK_dim/P_sf"/>
</dbReference>
<feature type="coiled-coil region" evidence="6">
    <location>
        <begin position="210"/>
        <end position="251"/>
    </location>
</feature>
<evidence type="ECO:0000313" key="9">
    <source>
        <dbReference type="EMBL" id="PCK30930.1"/>
    </source>
</evidence>
<dbReference type="PROSITE" id="PS50109">
    <property type="entry name" value="HIS_KIN"/>
    <property type="match status" value="1"/>
</dbReference>
<dbReference type="SUPFAM" id="SSF55874">
    <property type="entry name" value="ATPase domain of HSP90 chaperone/DNA topoisomerase II/histidine kinase"/>
    <property type="match status" value="1"/>
</dbReference>
<dbReference type="AlphaFoldDB" id="A0A2A5JNE5"/>
<dbReference type="GO" id="GO:0007234">
    <property type="term" value="P:osmosensory signaling via phosphorelay pathway"/>
    <property type="evidence" value="ECO:0007669"/>
    <property type="project" value="TreeGrafter"/>
</dbReference>
<dbReference type="PANTHER" id="PTHR42878:SF15">
    <property type="entry name" value="BACTERIOPHYTOCHROME"/>
    <property type="match status" value="1"/>
</dbReference>
<dbReference type="EC" id="2.7.13.3" evidence="2"/>
<keyword evidence="10" id="KW-1185">Reference proteome</keyword>
<dbReference type="PRINTS" id="PR00344">
    <property type="entry name" value="BCTRLSENSOR"/>
</dbReference>
<dbReference type="CDD" id="cd00082">
    <property type="entry name" value="HisKA"/>
    <property type="match status" value="1"/>
</dbReference>
<dbReference type="SUPFAM" id="SSF47384">
    <property type="entry name" value="Homodimeric domain of signal transducing histidine kinase"/>
    <property type="match status" value="1"/>
</dbReference>
<feature type="domain" description="Histidine kinase" evidence="8">
    <location>
        <begin position="265"/>
        <end position="483"/>
    </location>
</feature>
<dbReference type="Pfam" id="PF00512">
    <property type="entry name" value="HisKA"/>
    <property type="match status" value="1"/>
</dbReference>
<dbReference type="OrthoDB" id="9808408at2"/>
<evidence type="ECO:0000259" key="8">
    <source>
        <dbReference type="PROSITE" id="PS50109"/>
    </source>
</evidence>
<dbReference type="GO" id="GO:0000155">
    <property type="term" value="F:phosphorelay sensor kinase activity"/>
    <property type="evidence" value="ECO:0007669"/>
    <property type="project" value="InterPro"/>
</dbReference>
<evidence type="ECO:0000256" key="4">
    <source>
        <dbReference type="ARBA" id="ARBA00022679"/>
    </source>
</evidence>
<keyword evidence="7" id="KW-0472">Membrane</keyword>
<dbReference type="PANTHER" id="PTHR42878">
    <property type="entry name" value="TWO-COMPONENT HISTIDINE KINASE"/>
    <property type="match status" value="1"/>
</dbReference>
<proteinExistence type="predicted"/>
<dbReference type="EMBL" id="NKHF01000068">
    <property type="protein sequence ID" value="PCK30930.1"/>
    <property type="molecule type" value="Genomic_DNA"/>
</dbReference>
<dbReference type="Pfam" id="PF05227">
    <property type="entry name" value="CHASE3"/>
    <property type="match status" value="1"/>
</dbReference>
<comment type="caution">
    <text evidence="9">The sequence shown here is derived from an EMBL/GenBank/DDBJ whole genome shotgun (WGS) entry which is preliminary data.</text>
</comment>
<keyword evidence="3" id="KW-0597">Phosphoprotein</keyword>
<dbReference type="InterPro" id="IPR005467">
    <property type="entry name" value="His_kinase_dom"/>
</dbReference>
<evidence type="ECO:0000256" key="3">
    <source>
        <dbReference type="ARBA" id="ARBA00022553"/>
    </source>
</evidence>
<dbReference type="Gene3D" id="3.30.565.10">
    <property type="entry name" value="Histidine kinase-like ATPase, C-terminal domain"/>
    <property type="match status" value="1"/>
</dbReference>
<dbReference type="CDD" id="cd19410">
    <property type="entry name" value="HK9-like_sensor"/>
    <property type="match status" value="1"/>
</dbReference>
<dbReference type="GO" id="GO:0000156">
    <property type="term" value="F:phosphorelay response regulator activity"/>
    <property type="evidence" value="ECO:0007669"/>
    <property type="project" value="TreeGrafter"/>
</dbReference>
<keyword evidence="7" id="KW-1133">Transmembrane helix</keyword>